<evidence type="ECO:0000313" key="3">
    <source>
        <dbReference type="Proteomes" id="UP001500454"/>
    </source>
</evidence>
<reference evidence="3" key="1">
    <citation type="journal article" date="2019" name="Int. J. Syst. Evol. Microbiol.">
        <title>The Global Catalogue of Microorganisms (GCM) 10K type strain sequencing project: providing services to taxonomists for standard genome sequencing and annotation.</title>
        <authorList>
            <consortium name="The Broad Institute Genomics Platform"/>
            <consortium name="The Broad Institute Genome Sequencing Center for Infectious Disease"/>
            <person name="Wu L."/>
            <person name="Ma J."/>
        </authorList>
    </citation>
    <scope>NUCLEOTIDE SEQUENCE [LARGE SCALE GENOMIC DNA]</scope>
    <source>
        <strain evidence="3">JCM 17924</strain>
    </source>
</reference>
<sequence length="681" mass="78222">MGRFARLLVVVLAGCWLLARPAVGQEVVPNAQPTAITPLYVPADTVLGVAVRARRVGVSTYVQQSNTYGLLALGSRQQLRYRFLSEWVYDTRGRPPFVREDYHGDLLHTLRLNRAWHLGQQVRYDENRANRIRTATWLGRVGWQNRLRPTNAADTVSSVQALLLGGLAHDMRNGIQDLGLSYGGALIAVFRPLPGLPDPVSLRLSGTRSHLGPRIWERAVADTWYERRLDENATGSLRLGYRHNRTEDYLLAPDGQAGNVQRIQSDTAAAQLNWAYQLGSQAAFRSDNTLLLPTRSFRYRRVLASADTMQNVGYQQYELDTRQELTLTSAKLQARALFGYHERARTYALNNNRNLSPTRLRQATEREQIRDIVEQTTQWQGELTWLPTPKQAIGIGTTAQLLRVNTPSSANNQDRDEASNQLRLSLTSRWHPTFRTSLAMWGEYRQFVFIKAEQSAENYTDRLLHWEPGFTWAPGNFSWRAAYHLWVSYQVRDRASEALRNRASRVLELEQHLSYQFTPNWLATADYQRRENRIGLLRWPQFRESPLDTTIVHDLSAGIRRGWNGRRGQSSLRAGYRFLEQRTHNRAALIPDEAGPTALIYLRAFTRQHGPELAYERRAGALALSGSIWLQSLQNRYRYRPGQGTYVGAGYTVEELRRRSDRLLPYFELLLEWQVRRGKRL</sequence>
<feature type="signal peptide" evidence="1">
    <location>
        <begin position="1"/>
        <end position="24"/>
    </location>
</feature>
<feature type="chain" id="PRO_5047360157" evidence="1">
    <location>
        <begin position="25"/>
        <end position="681"/>
    </location>
</feature>
<accession>A0ABP8IY19</accession>
<dbReference type="Proteomes" id="UP001500454">
    <property type="component" value="Unassembled WGS sequence"/>
</dbReference>
<dbReference type="RefSeq" id="WP_345223010.1">
    <property type="nucleotide sequence ID" value="NZ_BAABHA010000002.1"/>
</dbReference>
<proteinExistence type="predicted"/>
<name>A0ABP8IY19_9BACT</name>
<evidence type="ECO:0000313" key="2">
    <source>
        <dbReference type="EMBL" id="GAA4379209.1"/>
    </source>
</evidence>
<dbReference type="EMBL" id="BAABHA010000002">
    <property type="protein sequence ID" value="GAA4379209.1"/>
    <property type="molecule type" value="Genomic_DNA"/>
</dbReference>
<comment type="caution">
    <text evidence="2">The sequence shown here is derived from an EMBL/GenBank/DDBJ whole genome shotgun (WGS) entry which is preliminary data.</text>
</comment>
<gene>
    <name evidence="2" type="ORF">GCM10023186_16510</name>
</gene>
<protein>
    <submittedName>
        <fullName evidence="2">Uncharacterized protein</fullName>
    </submittedName>
</protein>
<organism evidence="2 3">
    <name type="scientific">Hymenobacter koreensis</name>
    <dbReference type="NCBI Taxonomy" id="1084523"/>
    <lineage>
        <taxon>Bacteria</taxon>
        <taxon>Pseudomonadati</taxon>
        <taxon>Bacteroidota</taxon>
        <taxon>Cytophagia</taxon>
        <taxon>Cytophagales</taxon>
        <taxon>Hymenobacteraceae</taxon>
        <taxon>Hymenobacter</taxon>
    </lineage>
</organism>
<keyword evidence="1" id="KW-0732">Signal</keyword>
<evidence type="ECO:0000256" key="1">
    <source>
        <dbReference type="SAM" id="SignalP"/>
    </source>
</evidence>
<keyword evidence="3" id="KW-1185">Reference proteome</keyword>